<keyword evidence="5" id="KW-1185">Reference proteome</keyword>
<keyword evidence="2" id="KW-0378">Hydrolase</keyword>
<dbReference type="PANTHER" id="PTHR10819:SF3">
    <property type="entry name" value="PHOSPHOTRIESTERASE-RELATED PROTEIN"/>
    <property type="match status" value="1"/>
</dbReference>
<accession>A0ABT2T9Q8</accession>
<dbReference type="PIRSF" id="PIRSF016839">
    <property type="entry name" value="PhP"/>
    <property type="match status" value="1"/>
</dbReference>
<proteinExistence type="inferred from homology"/>
<name>A0ABT2T9Q8_9FIRM</name>
<dbReference type="PANTHER" id="PTHR10819">
    <property type="entry name" value="PHOSPHOTRIESTERASE-RELATED"/>
    <property type="match status" value="1"/>
</dbReference>
<evidence type="ECO:0000313" key="4">
    <source>
        <dbReference type="EMBL" id="MCU6747017.1"/>
    </source>
</evidence>
<sequence length="292" mass="33204">MNILNDGYTLMHEHMTLDLSRIKQEEDCRLDCKEETIRECRQLYELGVRNIVDVTNTGMGQNVPYVEEVERRTGIRILQSAGYYKEPFFPKEVYTQSVEELAENMADQVLNGFKESSSKAALLGEIGTSAEAIRDSERKVLDAAVLAHKKTKVPIYTHTTKGVYAKEQAEYLVSQGVDPGKLVIGHVDLIGRIDYIRAVLRQGVFVGFDTIGKENYLLDEKRAALLYELDQEGLLAQVVLSMDITRKSGLRYKGGRGYMYLFTHFLPMLRDAGIQESHIRQMLVDNPQRIFS</sequence>
<evidence type="ECO:0000256" key="1">
    <source>
        <dbReference type="ARBA" id="ARBA00022723"/>
    </source>
</evidence>
<comment type="caution">
    <text evidence="4">The sequence shown here is derived from an EMBL/GenBank/DDBJ whole genome shotgun (WGS) entry which is preliminary data.</text>
</comment>
<evidence type="ECO:0000256" key="3">
    <source>
        <dbReference type="PROSITE-ProRule" id="PRU00679"/>
    </source>
</evidence>
<evidence type="ECO:0000256" key="2">
    <source>
        <dbReference type="ARBA" id="ARBA00022801"/>
    </source>
</evidence>
<comment type="caution">
    <text evidence="3">Lacks conserved residue(s) required for the propagation of feature annotation.</text>
</comment>
<dbReference type="Gene3D" id="3.20.20.140">
    <property type="entry name" value="Metal-dependent hydrolases"/>
    <property type="match status" value="1"/>
</dbReference>
<dbReference type="PROSITE" id="PS51347">
    <property type="entry name" value="PHOSPHOTRIESTERASE_2"/>
    <property type="match status" value="1"/>
</dbReference>
<dbReference type="Proteomes" id="UP001652394">
    <property type="component" value="Unassembled WGS sequence"/>
</dbReference>
<comment type="similarity">
    <text evidence="3">Belongs to the metallo-dependent hydrolases superfamily. Phosphotriesterase family.</text>
</comment>
<keyword evidence="1" id="KW-0479">Metal-binding</keyword>
<dbReference type="InterPro" id="IPR032466">
    <property type="entry name" value="Metal_Hydrolase"/>
</dbReference>
<protein>
    <submittedName>
        <fullName evidence="4">Phosphotriesterase-related protein</fullName>
    </submittedName>
</protein>
<dbReference type="InterPro" id="IPR001559">
    <property type="entry name" value="Phosphotriesterase"/>
</dbReference>
<dbReference type="SUPFAM" id="SSF51556">
    <property type="entry name" value="Metallo-dependent hydrolases"/>
    <property type="match status" value="1"/>
</dbReference>
<dbReference type="EMBL" id="JAOQJX010000005">
    <property type="protein sequence ID" value="MCU6747017.1"/>
    <property type="molecule type" value="Genomic_DNA"/>
</dbReference>
<dbReference type="RefSeq" id="WP_205408513.1">
    <property type="nucleotide sequence ID" value="NZ_JAOQJX010000005.1"/>
</dbReference>
<gene>
    <name evidence="4" type="ORF">OCV51_05015</name>
</gene>
<organism evidence="4 5">
    <name type="scientific">Faecalicatena acetigenes</name>
    <dbReference type="NCBI Taxonomy" id="2981790"/>
    <lineage>
        <taxon>Bacteria</taxon>
        <taxon>Bacillati</taxon>
        <taxon>Bacillota</taxon>
        <taxon>Clostridia</taxon>
        <taxon>Lachnospirales</taxon>
        <taxon>Lachnospiraceae</taxon>
        <taxon>Faecalicatena</taxon>
    </lineage>
</organism>
<dbReference type="Pfam" id="PF02126">
    <property type="entry name" value="PTE"/>
    <property type="match status" value="1"/>
</dbReference>
<reference evidence="4 5" key="1">
    <citation type="journal article" date="2021" name="ISME Commun">
        <title>Automated analysis of genomic sequences facilitates high-throughput and comprehensive description of bacteria.</title>
        <authorList>
            <person name="Hitch T.C.A."/>
        </authorList>
    </citation>
    <scope>NUCLEOTIDE SEQUENCE [LARGE SCALE GENOMIC DNA]</scope>
    <source>
        <strain evidence="4 5">H2_18</strain>
    </source>
</reference>
<evidence type="ECO:0000313" key="5">
    <source>
        <dbReference type="Proteomes" id="UP001652394"/>
    </source>
</evidence>